<dbReference type="InterPro" id="IPR036291">
    <property type="entry name" value="NAD(P)-bd_dom_sf"/>
</dbReference>
<dbReference type="PANTHER" id="PTHR42760:SF133">
    <property type="entry name" value="3-OXOACYL-[ACYL-CARRIER-PROTEIN] REDUCTASE"/>
    <property type="match status" value="1"/>
</dbReference>
<protein>
    <submittedName>
        <fullName evidence="3">3-oxoacyl-[acyl-carrier-protein] reductase FabG</fullName>
        <ecNumber evidence="3">1.1.1.100</ecNumber>
    </submittedName>
</protein>
<dbReference type="FunFam" id="3.40.50.720:FF:000084">
    <property type="entry name" value="Short-chain dehydrogenase reductase"/>
    <property type="match status" value="1"/>
</dbReference>
<accession>A0A1X7A760</accession>
<evidence type="ECO:0000256" key="1">
    <source>
        <dbReference type="ARBA" id="ARBA00006484"/>
    </source>
</evidence>
<keyword evidence="4" id="KW-1185">Reference proteome</keyword>
<dbReference type="EC" id="1.1.1.100" evidence="3"/>
<dbReference type="RefSeq" id="WP_085807677.1">
    <property type="nucleotide sequence ID" value="NZ_FWFX01000019.1"/>
</dbReference>
<dbReference type="Pfam" id="PF13561">
    <property type="entry name" value="adh_short_C2"/>
    <property type="match status" value="1"/>
</dbReference>
<dbReference type="AlphaFoldDB" id="A0A1X7A760"/>
<dbReference type="EMBL" id="FWFX01000019">
    <property type="protein sequence ID" value="SLN72329.1"/>
    <property type="molecule type" value="Genomic_DNA"/>
</dbReference>
<sequence length="275" mass="27893">MASLAGKVALVTGASAPLGIGRAIARRLAGDGAVVVVTDISGSVELGNEVLDRSDLLQDLVADVHDAGGTGIALTLDVTDAGSIQACIAEVKRQLSRIDILVNNAGSLAGSDVFLSTTPAQWEASFRVNLLGPMVLAQAVIPDMQANGGGRIINIGSTGSLGAEAGFGAYTAMKHGLVGLSKTIAAEFGKDGILCNTVCPGYISTDMHLAANERLAQESGLSVDEIKTRRYADVALRQAGSPEDVAAAVAYLAGPDASYVTGINFPVSGGIPFGI</sequence>
<comment type="similarity">
    <text evidence="1">Belongs to the short-chain dehydrogenases/reductases (SDR) family.</text>
</comment>
<keyword evidence="2 3" id="KW-0560">Oxidoreductase</keyword>
<dbReference type="PANTHER" id="PTHR42760">
    <property type="entry name" value="SHORT-CHAIN DEHYDROGENASES/REDUCTASES FAMILY MEMBER"/>
    <property type="match status" value="1"/>
</dbReference>
<dbReference type="Proteomes" id="UP000193061">
    <property type="component" value="Unassembled WGS sequence"/>
</dbReference>
<dbReference type="PRINTS" id="PR00081">
    <property type="entry name" value="GDHRDH"/>
</dbReference>
<reference evidence="3 4" key="1">
    <citation type="submission" date="2017-03" db="EMBL/GenBank/DDBJ databases">
        <authorList>
            <person name="Afonso C.L."/>
            <person name="Miller P.J."/>
            <person name="Scott M.A."/>
            <person name="Spackman E."/>
            <person name="Goraichik I."/>
            <person name="Dimitrov K.M."/>
            <person name="Suarez D.L."/>
            <person name="Swayne D.E."/>
        </authorList>
    </citation>
    <scope>NUCLEOTIDE SEQUENCE [LARGE SCALE GENOMIC DNA]</scope>
    <source>
        <strain evidence="3 4">CECT 7450</strain>
    </source>
</reference>
<organism evidence="3 4">
    <name type="scientific">Roseovarius albus</name>
    <dbReference type="NCBI Taxonomy" id="1247867"/>
    <lineage>
        <taxon>Bacteria</taxon>
        <taxon>Pseudomonadati</taxon>
        <taxon>Pseudomonadota</taxon>
        <taxon>Alphaproteobacteria</taxon>
        <taxon>Rhodobacterales</taxon>
        <taxon>Roseobacteraceae</taxon>
        <taxon>Roseovarius</taxon>
    </lineage>
</organism>
<evidence type="ECO:0000313" key="4">
    <source>
        <dbReference type="Proteomes" id="UP000193061"/>
    </source>
</evidence>
<name>A0A1X7A760_9RHOB</name>
<proteinExistence type="inferred from homology"/>
<dbReference type="GO" id="GO:0004316">
    <property type="term" value="F:3-oxoacyl-[acyl-carrier-protein] reductase (NADPH) activity"/>
    <property type="evidence" value="ECO:0007669"/>
    <property type="project" value="UniProtKB-EC"/>
</dbReference>
<dbReference type="SUPFAM" id="SSF51735">
    <property type="entry name" value="NAD(P)-binding Rossmann-fold domains"/>
    <property type="match status" value="1"/>
</dbReference>
<dbReference type="InterPro" id="IPR002347">
    <property type="entry name" value="SDR_fam"/>
</dbReference>
<dbReference type="OrthoDB" id="9789398at2"/>
<evidence type="ECO:0000313" key="3">
    <source>
        <dbReference type="EMBL" id="SLN72329.1"/>
    </source>
</evidence>
<gene>
    <name evidence="3" type="primary">fabG_13</name>
    <name evidence="3" type="ORF">ROA7450_04029</name>
</gene>
<dbReference type="CDD" id="cd05233">
    <property type="entry name" value="SDR_c"/>
    <property type="match status" value="1"/>
</dbReference>
<dbReference type="PRINTS" id="PR00080">
    <property type="entry name" value="SDRFAMILY"/>
</dbReference>
<evidence type="ECO:0000256" key="2">
    <source>
        <dbReference type="ARBA" id="ARBA00023002"/>
    </source>
</evidence>
<dbReference type="Gene3D" id="3.40.50.720">
    <property type="entry name" value="NAD(P)-binding Rossmann-like Domain"/>
    <property type="match status" value="1"/>
</dbReference>